<accession>A0ABW9GM76</accession>
<dbReference type="Proteomes" id="UP001630969">
    <property type="component" value="Unassembled WGS sequence"/>
</dbReference>
<dbReference type="RefSeq" id="WP_111874828.1">
    <property type="nucleotide sequence ID" value="NZ_JBGXAX010000001.1"/>
</dbReference>
<comment type="caution">
    <text evidence="1">The sequence shown here is derived from an EMBL/GenBank/DDBJ whole genome shotgun (WGS) entry which is preliminary data.</text>
</comment>
<reference evidence="1 2" key="1">
    <citation type="submission" date="2024-09" db="EMBL/GenBank/DDBJ databases">
        <title>Aeromonas strains Genome sequencing and assembly.</title>
        <authorList>
            <person name="Hu X."/>
            <person name="Tang B."/>
        </authorList>
    </citation>
    <scope>NUCLEOTIDE SEQUENCE [LARGE SCALE GENOMIC DNA]</scope>
    <source>
        <strain evidence="1 2">NB23SCDHY001</strain>
    </source>
</reference>
<protein>
    <submittedName>
        <fullName evidence="1">DUF3293 domain-containing protein</fullName>
    </submittedName>
</protein>
<organism evidence="1 2">
    <name type="scientific">Aeromonas bivalvium</name>
    <dbReference type="NCBI Taxonomy" id="440079"/>
    <lineage>
        <taxon>Bacteria</taxon>
        <taxon>Pseudomonadati</taxon>
        <taxon>Pseudomonadota</taxon>
        <taxon>Gammaproteobacteria</taxon>
        <taxon>Aeromonadales</taxon>
        <taxon>Aeromonadaceae</taxon>
        <taxon>Aeromonas</taxon>
    </lineage>
</organism>
<evidence type="ECO:0000313" key="1">
    <source>
        <dbReference type="EMBL" id="MFM4892260.1"/>
    </source>
</evidence>
<gene>
    <name evidence="1" type="ORF">ACEUDJ_05110</name>
</gene>
<keyword evidence="2" id="KW-1185">Reference proteome</keyword>
<sequence>MIDMILWENYRNICFIAPFSAPTWPGYTILTACNPASLAVGERRNGRRTRALLRAVTGWEHRFPIQAGDPEMHWQEWSLALVCSAEEGHALAARFGQNALYRVEQGQLWLQPVLLDGPAVCLGEIGSFWRQSAMTAPGR</sequence>
<evidence type="ECO:0000313" key="2">
    <source>
        <dbReference type="Proteomes" id="UP001630969"/>
    </source>
</evidence>
<proteinExistence type="predicted"/>
<dbReference type="Pfam" id="PF11697">
    <property type="entry name" value="DUF3293"/>
    <property type="match status" value="1"/>
</dbReference>
<dbReference type="GeneID" id="97219455"/>
<name>A0ABW9GM76_9GAMM</name>
<dbReference type="InterPro" id="IPR021710">
    <property type="entry name" value="DUF3293"/>
</dbReference>
<dbReference type="EMBL" id="JBGXBU010000001">
    <property type="protein sequence ID" value="MFM4892260.1"/>
    <property type="molecule type" value="Genomic_DNA"/>
</dbReference>